<keyword evidence="2" id="KW-1185">Reference proteome</keyword>
<dbReference type="InterPro" id="IPR004927">
    <property type="entry name" value="MerB"/>
</dbReference>
<dbReference type="OrthoDB" id="7185309at2"/>
<dbReference type="Gene3D" id="3.30.450.410">
    <property type="match status" value="1"/>
</dbReference>
<dbReference type="RefSeq" id="WP_092547757.1">
    <property type="nucleotide sequence ID" value="NZ_FNPZ01000001.1"/>
</dbReference>
<proteinExistence type="predicted"/>
<dbReference type="Pfam" id="PF03243">
    <property type="entry name" value="MerB"/>
    <property type="match status" value="1"/>
</dbReference>
<dbReference type="Proteomes" id="UP000198891">
    <property type="component" value="Unassembled WGS sequence"/>
</dbReference>
<dbReference type="AlphaFoldDB" id="A0A1H3JRB0"/>
<accession>A0A1H3JRB0</accession>
<organism evidence="1 2">
    <name type="scientific">Herbiconiux ginsengi</name>
    <dbReference type="NCBI Taxonomy" id="381665"/>
    <lineage>
        <taxon>Bacteria</taxon>
        <taxon>Bacillati</taxon>
        <taxon>Actinomycetota</taxon>
        <taxon>Actinomycetes</taxon>
        <taxon>Micrococcales</taxon>
        <taxon>Microbacteriaceae</taxon>
        <taxon>Herbiconiux</taxon>
    </lineage>
</organism>
<sequence length="228" mass="24980">MSSETISSEFAEEVRHAIYTRFAATGAASTVDELATALGQEPALVAAAFDRLATERHVVLDAERRILMAHPFASIPLGFSVMGPDTLWWGGCAWDSFAIPHLVPDAPEVLVATTCPNCGTAHAWTVGRDAPPAGTQVAHFLVPTAHIWDDVVHTCAHQSIFCSTDCVAEWLAHEKLEQGYTMTLDTLWRLAAHWYEGRLDTPYTRRDPQTAAAYFRSVGLDGPFWGLD</sequence>
<dbReference type="SUPFAM" id="SSF160387">
    <property type="entry name" value="NosL/MerB-like"/>
    <property type="match status" value="1"/>
</dbReference>
<dbReference type="GO" id="GO:0018836">
    <property type="term" value="F:alkylmercury lyase activity"/>
    <property type="evidence" value="ECO:0007669"/>
    <property type="project" value="InterPro"/>
</dbReference>
<reference evidence="1 2" key="1">
    <citation type="submission" date="2016-10" db="EMBL/GenBank/DDBJ databases">
        <authorList>
            <person name="de Groot N.N."/>
        </authorList>
    </citation>
    <scope>NUCLEOTIDE SEQUENCE [LARGE SCALE GENOMIC DNA]</scope>
    <source>
        <strain evidence="1 2">CGMCC 4.3491</strain>
    </source>
</reference>
<dbReference type="STRING" id="381665.SAMN05216554_0272"/>
<evidence type="ECO:0000313" key="1">
    <source>
        <dbReference type="EMBL" id="SDY42055.1"/>
    </source>
</evidence>
<dbReference type="InterPro" id="IPR053717">
    <property type="entry name" value="MerB_lyase_sf"/>
</dbReference>
<keyword evidence="1" id="KW-0456">Lyase</keyword>
<protein>
    <submittedName>
        <fullName evidence="1">Alkylmercury lyase</fullName>
    </submittedName>
</protein>
<gene>
    <name evidence="1" type="ORF">SAMN05216554_0272</name>
</gene>
<name>A0A1H3JRB0_9MICO</name>
<dbReference type="EMBL" id="FNPZ01000001">
    <property type="protein sequence ID" value="SDY42055.1"/>
    <property type="molecule type" value="Genomic_DNA"/>
</dbReference>
<evidence type="ECO:0000313" key="2">
    <source>
        <dbReference type="Proteomes" id="UP000198891"/>
    </source>
</evidence>